<organism evidence="2">
    <name type="scientific">Triticum aestivum</name>
    <name type="common">Wheat</name>
    <dbReference type="NCBI Taxonomy" id="4565"/>
    <lineage>
        <taxon>Eukaryota</taxon>
        <taxon>Viridiplantae</taxon>
        <taxon>Streptophyta</taxon>
        <taxon>Embryophyta</taxon>
        <taxon>Tracheophyta</taxon>
        <taxon>Spermatophyta</taxon>
        <taxon>Magnoliopsida</taxon>
        <taxon>Liliopsida</taxon>
        <taxon>Poales</taxon>
        <taxon>Poaceae</taxon>
        <taxon>BOP clade</taxon>
        <taxon>Pooideae</taxon>
        <taxon>Triticodae</taxon>
        <taxon>Triticeae</taxon>
        <taxon>Triticinae</taxon>
        <taxon>Triticum</taxon>
    </lineage>
</organism>
<dbReference type="Gene3D" id="1.10.110.10">
    <property type="entry name" value="Plant lipid-transfer and hydrophobic proteins"/>
    <property type="match status" value="1"/>
</dbReference>
<evidence type="ECO:0000313" key="2">
    <source>
        <dbReference type="EMBL" id="KAF7093750.1"/>
    </source>
</evidence>
<feature type="compositionally biased region" description="Basic and acidic residues" evidence="1">
    <location>
        <begin position="29"/>
        <end position="38"/>
    </location>
</feature>
<feature type="non-terminal residue" evidence="2">
    <location>
        <position position="1"/>
    </location>
</feature>
<dbReference type="EMBL" id="CM022229">
    <property type="protein sequence ID" value="KAF7093750.1"/>
    <property type="molecule type" value="Genomic_DNA"/>
</dbReference>
<name>A0A9R1LRK2_WHEAT</name>
<dbReference type="OrthoDB" id="10375565at2759"/>
<reference evidence="2" key="1">
    <citation type="journal article" date="2017" name="Gigascience">
        <title>The first near-complete assembly of the hexaploid bread wheat genome, Triticum aestivum.</title>
        <authorList>
            <person name="Zimin A.V."/>
            <person name="Puiu D."/>
            <person name="Hall R."/>
            <person name="Kingan S."/>
            <person name="Clavijo B.J."/>
            <person name="Salzberg S.L."/>
        </authorList>
    </citation>
    <scope>NUCLEOTIDE SEQUENCE</scope>
    <source>
        <tissue evidence="2">Leaf</tissue>
    </source>
</reference>
<gene>
    <name evidence="2" type="ORF">CFC21_096143</name>
</gene>
<comment type="caution">
    <text evidence="2">The sequence shown here is derived from an EMBL/GenBank/DDBJ whole genome shotgun (WGS) entry which is preliminary data.</text>
</comment>
<protein>
    <submittedName>
        <fullName evidence="2">Uncharacterized protein</fullName>
    </submittedName>
</protein>
<accession>A0A9R1LRK2</accession>
<reference evidence="2" key="2">
    <citation type="submission" date="2020-03" db="EMBL/GenBank/DDBJ databases">
        <title>The second near-complete assembly of the hexaploid bread wheat (Triticum aestivum) genome.</title>
        <authorList>
            <person name="Zimin A.V."/>
            <person name="Puiu D."/>
            <person name="Shumante A."/>
            <person name="Alonge M."/>
            <person name="Salzberg S.L."/>
        </authorList>
    </citation>
    <scope>NUCLEOTIDE SEQUENCE</scope>
    <source>
        <tissue evidence="2">Leaf</tissue>
    </source>
</reference>
<sequence>GACLPPPDGDAGRRRRRRRVPPARRRPGRRDGGGHDRLPRRVVRVRRRYVAGLEGAEVTPRCCKGLSIIKDLATTAEQRRELCEYVHLVMIAGGRVIPRRGQLLRTACGFSVDFLPTNFYFNCSRLPVRTLVCIYHRSVTRNQTLFL</sequence>
<evidence type="ECO:0000256" key="1">
    <source>
        <dbReference type="SAM" id="MobiDB-lite"/>
    </source>
</evidence>
<feature type="compositionally biased region" description="Basic residues" evidence="1">
    <location>
        <begin position="13"/>
        <end position="28"/>
    </location>
</feature>
<feature type="region of interest" description="Disordered" evidence="1">
    <location>
        <begin position="1"/>
        <end position="38"/>
    </location>
</feature>
<dbReference type="Proteomes" id="UP000815260">
    <property type="component" value="Chromosome 7A"/>
</dbReference>
<dbReference type="InterPro" id="IPR036312">
    <property type="entry name" value="Bifun_inhib/LTP/seed_sf"/>
</dbReference>
<dbReference type="AlphaFoldDB" id="A0A9R1LRK2"/>
<feature type="non-terminal residue" evidence="2">
    <location>
        <position position="147"/>
    </location>
</feature>
<proteinExistence type="predicted"/>
<dbReference type="SUPFAM" id="SSF47699">
    <property type="entry name" value="Bifunctional inhibitor/lipid-transfer protein/seed storage 2S albumin"/>
    <property type="match status" value="1"/>
</dbReference>